<reference evidence="2" key="1">
    <citation type="journal article" date="2012" name="Nat. Biotechnol.">
        <title>Draft genome sequence of pigeonpea (Cajanus cajan), an orphan legume crop of resource-poor farmers.</title>
        <authorList>
            <person name="Varshney R.K."/>
            <person name="Chen W."/>
            <person name="Li Y."/>
            <person name="Bharti A.K."/>
            <person name="Saxena R.K."/>
            <person name="Schlueter J.A."/>
            <person name="Donoghue M.T."/>
            <person name="Azam S."/>
            <person name="Fan G."/>
            <person name="Whaley A.M."/>
            <person name="Farmer A.D."/>
            <person name="Sheridan J."/>
            <person name="Iwata A."/>
            <person name="Tuteja R."/>
            <person name="Penmetsa R.V."/>
            <person name="Wu W."/>
            <person name="Upadhyaya H.D."/>
            <person name="Yang S.P."/>
            <person name="Shah T."/>
            <person name="Saxena K.B."/>
            <person name="Michael T."/>
            <person name="McCombie W.R."/>
            <person name="Yang B."/>
            <person name="Zhang G."/>
            <person name="Yang H."/>
            <person name="Wang J."/>
            <person name="Spillane C."/>
            <person name="Cook D.R."/>
            <person name="May G.D."/>
            <person name="Xu X."/>
            <person name="Jackson S.A."/>
        </authorList>
    </citation>
    <scope>NUCLEOTIDE SEQUENCE [LARGE SCALE GENOMIC DNA]</scope>
</reference>
<dbReference type="EMBL" id="KQ483577">
    <property type="protein sequence ID" value="KYP45840.1"/>
    <property type="molecule type" value="Genomic_DNA"/>
</dbReference>
<feature type="region of interest" description="Disordered" evidence="1">
    <location>
        <begin position="67"/>
        <end position="95"/>
    </location>
</feature>
<dbReference type="AlphaFoldDB" id="A0A151RTG1"/>
<accession>A0A151RTG1</accession>
<evidence type="ECO:0000256" key="1">
    <source>
        <dbReference type="SAM" id="MobiDB-lite"/>
    </source>
</evidence>
<organism evidence="2 3">
    <name type="scientific">Cajanus cajan</name>
    <name type="common">Pigeon pea</name>
    <name type="synonym">Cajanus indicus</name>
    <dbReference type="NCBI Taxonomy" id="3821"/>
    <lineage>
        <taxon>Eukaryota</taxon>
        <taxon>Viridiplantae</taxon>
        <taxon>Streptophyta</taxon>
        <taxon>Embryophyta</taxon>
        <taxon>Tracheophyta</taxon>
        <taxon>Spermatophyta</taxon>
        <taxon>Magnoliopsida</taxon>
        <taxon>eudicotyledons</taxon>
        <taxon>Gunneridae</taxon>
        <taxon>Pentapetalae</taxon>
        <taxon>rosids</taxon>
        <taxon>fabids</taxon>
        <taxon>Fabales</taxon>
        <taxon>Fabaceae</taxon>
        <taxon>Papilionoideae</taxon>
        <taxon>50 kb inversion clade</taxon>
        <taxon>NPAAA clade</taxon>
        <taxon>indigoferoid/millettioid clade</taxon>
        <taxon>Phaseoleae</taxon>
        <taxon>Cajanus</taxon>
    </lineage>
</organism>
<dbReference type="Gramene" id="C.cajan_32329.t">
    <property type="protein sequence ID" value="C.cajan_32329.t"/>
    <property type="gene ID" value="C.cajan_32329"/>
</dbReference>
<feature type="region of interest" description="Disordered" evidence="1">
    <location>
        <begin position="169"/>
        <end position="199"/>
    </location>
</feature>
<protein>
    <submittedName>
        <fullName evidence="2">Uncharacterized protein</fullName>
    </submittedName>
</protein>
<gene>
    <name evidence="2" type="ORF">KK1_032594</name>
</gene>
<dbReference type="Pfam" id="PF07891">
    <property type="entry name" value="DUF1666"/>
    <property type="match status" value="1"/>
</dbReference>
<feature type="compositionally biased region" description="Polar residues" evidence="1">
    <location>
        <begin position="137"/>
        <end position="148"/>
    </location>
</feature>
<keyword evidence="3" id="KW-1185">Reference proteome</keyword>
<evidence type="ECO:0000313" key="2">
    <source>
        <dbReference type="EMBL" id="KYP45840.1"/>
    </source>
</evidence>
<dbReference type="PANTHER" id="PTHR46741:SF1">
    <property type="entry name" value="DUF1666 FAMILY PROTEIN"/>
    <property type="match status" value="1"/>
</dbReference>
<dbReference type="InterPro" id="IPR012870">
    <property type="entry name" value="DUF1666"/>
</dbReference>
<name>A0A151RTG1_CAJCA</name>
<evidence type="ECO:0000313" key="3">
    <source>
        <dbReference type="Proteomes" id="UP000075243"/>
    </source>
</evidence>
<proteinExistence type="predicted"/>
<dbReference type="Proteomes" id="UP000075243">
    <property type="component" value="Unassembled WGS sequence"/>
</dbReference>
<feature type="region of interest" description="Disordered" evidence="1">
    <location>
        <begin position="128"/>
        <end position="151"/>
    </location>
</feature>
<dbReference type="STRING" id="3821.A0A151RTG1"/>
<dbReference type="OMA" id="SCVHEDV"/>
<sequence length="583" mass="68062">MTFTFQRNYTAVNVSDNIISSTKNNAKIEFSENNLKKGLVAQEEKEHSVQEQRNISSNSNSGQILQINAFGGSDSSDDDALNDNTQQSDFGSESCSSKIDDLVAHQILSNNHSREEFDSKSLKGIKEERVKDREETQLSCDSEASHSPNFHLHLEEANRGSMEKTKEFMWEDNSDESDFDEEEEEEEEEDEEEDDDDWEHDEVVQQLRLELKNARQGGLATILEEEEDEEIESPKVVEDLMPLKIEEKVQFKDHIIEIQKVYRCYAEKIRKLDIINYQTMHAIGLLQLQDPLKLMLIPKSTVQSAKPLLSQNLWPRKALKQISDPIVKFIEELHGDLELVYVGQVCLSWEILCWQHNKVEELKQYDSQWPRSYNIVAGEFQLFQVLMQRFLEDEPFQGPRIQNYVKNRCLIRKLLQVPPIKDDNTKDKKIIKLGEEYAIDGERLAHIMKESMRVFWEFVRADKDYGNANSKVLHQTGIDVKDPAISDLLGNVRTQLHKKERKLKDIVRSGNCIVRKFQKHHEEQIQLDQEQLLAQVGLRLVSRVLHMKNLRKDRLMWCNEKLNRIKFDGRKVQVEPSFLFFPF</sequence>
<feature type="compositionally biased region" description="Acidic residues" evidence="1">
    <location>
        <begin position="170"/>
        <end position="199"/>
    </location>
</feature>
<dbReference type="PANTHER" id="PTHR46741">
    <property type="entry name" value="OS09G0413600 PROTEIN"/>
    <property type="match status" value="1"/>
</dbReference>
<feature type="compositionally biased region" description="Polar residues" evidence="1">
    <location>
        <begin position="82"/>
        <end position="95"/>
    </location>
</feature>